<dbReference type="Proteomes" id="UP000035199">
    <property type="component" value="Chromosome"/>
</dbReference>
<keyword evidence="3" id="KW-1185">Reference proteome</keyword>
<evidence type="ECO:0000256" key="1">
    <source>
        <dbReference type="SAM" id="Phobius"/>
    </source>
</evidence>
<dbReference type="STRING" id="571915.CMUST_01460"/>
<feature type="transmembrane region" description="Helical" evidence="1">
    <location>
        <begin position="45"/>
        <end position="66"/>
    </location>
</feature>
<proteinExistence type="predicted"/>
<name>A0A0G3GU30_9CORY</name>
<dbReference type="KEGG" id="cmv:CMUST_01460"/>
<reference evidence="3" key="2">
    <citation type="submission" date="2015-05" db="EMBL/GenBank/DDBJ databases">
        <title>Complete genome sequence of Corynebacterium mustelae DSM 45274, isolated from various tissues of a male ferret with lethal sepsis.</title>
        <authorList>
            <person name="Ruckert C."/>
            <person name="Albersmeier A."/>
            <person name="Winkler A."/>
            <person name="Tauch A."/>
        </authorList>
    </citation>
    <scope>NUCLEOTIDE SEQUENCE [LARGE SCALE GENOMIC DNA]</scope>
    <source>
        <strain evidence="3">DSM 45274</strain>
    </source>
</reference>
<gene>
    <name evidence="2" type="ORF">CMUST_01460</name>
</gene>
<evidence type="ECO:0000313" key="2">
    <source>
        <dbReference type="EMBL" id="AKK04641.1"/>
    </source>
</evidence>
<dbReference type="EMBL" id="CP011542">
    <property type="protein sequence ID" value="AKK04641.1"/>
    <property type="molecule type" value="Genomic_DNA"/>
</dbReference>
<evidence type="ECO:0008006" key="4">
    <source>
        <dbReference type="Google" id="ProtNLM"/>
    </source>
</evidence>
<organism evidence="2 3">
    <name type="scientific">Corynebacterium mustelae</name>
    <dbReference type="NCBI Taxonomy" id="571915"/>
    <lineage>
        <taxon>Bacteria</taxon>
        <taxon>Bacillati</taxon>
        <taxon>Actinomycetota</taxon>
        <taxon>Actinomycetes</taxon>
        <taxon>Mycobacteriales</taxon>
        <taxon>Corynebacteriaceae</taxon>
        <taxon>Corynebacterium</taxon>
    </lineage>
</organism>
<dbReference type="AlphaFoldDB" id="A0A0G3GU30"/>
<feature type="transmembrane region" description="Helical" evidence="1">
    <location>
        <begin position="78"/>
        <end position="100"/>
    </location>
</feature>
<protein>
    <recommendedName>
        <fullName evidence="4">Transmembrane protein</fullName>
    </recommendedName>
</protein>
<dbReference type="PATRIC" id="fig|571915.4.peg.301"/>
<dbReference type="RefSeq" id="WP_047261023.1">
    <property type="nucleotide sequence ID" value="NZ_CP011542.1"/>
</dbReference>
<evidence type="ECO:0000313" key="3">
    <source>
        <dbReference type="Proteomes" id="UP000035199"/>
    </source>
</evidence>
<keyword evidence="1" id="KW-0472">Membrane</keyword>
<accession>A0A0G3GU30</accession>
<reference evidence="2 3" key="1">
    <citation type="journal article" date="2015" name="Genome Announc.">
        <title>Complete Genome Sequence of the Type Strain Corynebacterium mustelae DSM 45274, Isolated from Various Tissues of a Male Ferret with Lethal Sepsis.</title>
        <authorList>
            <person name="Ruckert C."/>
            <person name="Eimer J."/>
            <person name="Winkler A."/>
            <person name="Tauch A."/>
        </authorList>
    </citation>
    <scope>NUCLEOTIDE SEQUENCE [LARGE SCALE GENOMIC DNA]</scope>
    <source>
        <strain evidence="2 3">DSM 45274</strain>
    </source>
</reference>
<sequence length="116" mass="12736">MSAEKHVAEYPVFNGEVSSRMQYIDGYDPVSLGAPHSSLLRTSTWLGMGFVLTSLAGFGLIIFGAATQIYGTQEAAMTYLYIGIVLAAVLLIGGFGLIHYGRRYYRQYRAETGRVN</sequence>
<keyword evidence="1" id="KW-0812">Transmembrane</keyword>
<dbReference type="OrthoDB" id="4422894at2"/>
<keyword evidence="1" id="KW-1133">Transmembrane helix</keyword>